<dbReference type="GO" id="GO:0000981">
    <property type="term" value="F:DNA-binding transcription factor activity, RNA polymerase II-specific"/>
    <property type="evidence" value="ECO:0007669"/>
    <property type="project" value="InterPro"/>
</dbReference>
<dbReference type="SMART" id="SM00338">
    <property type="entry name" value="BRLZ"/>
    <property type="match status" value="1"/>
</dbReference>
<evidence type="ECO:0000256" key="6">
    <source>
        <dbReference type="ARBA" id="ARBA00023230"/>
    </source>
</evidence>
<dbReference type="CDD" id="cd14812">
    <property type="entry name" value="bZIP_u3"/>
    <property type="match status" value="1"/>
</dbReference>
<gene>
    <name evidence="11" type="ORF">AYI69_g6936</name>
</gene>
<dbReference type="GO" id="GO:0005634">
    <property type="term" value="C:nucleus"/>
    <property type="evidence" value="ECO:0007669"/>
    <property type="project" value="UniProtKB-SubCell"/>
</dbReference>
<dbReference type="PANTHER" id="PTHR46714">
    <property type="entry name" value="TRANSCRIPTIONAL ACTIVATOR HAC1"/>
    <property type="match status" value="1"/>
</dbReference>
<evidence type="ECO:0000256" key="2">
    <source>
        <dbReference type="ARBA" id="ARBA00007163"/>
    </source>
</evidence>
<comment type="caution">
    <text evidence="11">The sequence shown here is derived from an EMBL/GenBank/DDBJ whole genome shotgun (WGS) entry which is preliminary data.</text>
</comment>
<dbReference type="SUPFAM" id="SSF57959">
    <property type="entry name" value="Leucine zipper domain"/>
    <property type="match status" value="1"/>
</dbReference>
<evidence type="ECO:0000313" key="11">
    <source>
        <dbReference type="EMBL" id="OMJ18622.1"/>
    </source>
</evidence>
<evidence type="ECO:0000256" key="3">
    <source>
        <dbReference type="ARBA" id="ARBA00023015"/>
    </source>
</evidence>
<keyword evidence="4" id="KW-0238">DNA-binding</keyword>
<evidence type="ECO:0000259" key="10">
    <source>
        <dbReference type="PROSITE" id="PS50217"/>
    </source>
</evidence>
<dbReference type="InterPro" id="IPR046347">
    <property type="entry name" value="bZIP_sf"/>
</dbReference>
<dbReference type="OrthoDB" id="674948at2759"/>
<comment type="subcellular location">
    <subcellularLocation>
        <location evidence="1">Nucleus</location>
    </subcellularLocation>
</comment>
<dbReference type="GO" id="GO:0006986">
    <property type="term" value="P:response to unfolded protein"/>
    <property type="evidence" value="ECO:0007669"/>
    <property type="project" value="UniProtKB-KW"/>
</dbReference>
<keyword evidence="8" id="KW-0175">Coiled coil</keyword>
<reference evidence="12" key="1">
    <citation type="submission" date="2017-01" db="EMBL/GenBank/DDBJ databases">
        <authorList>
            <person name="Wang Y."/>
            <person name="White M."/>
            <person name="Kvist S."/>
            <person name="Moncalvo J.-M."/>
        </authorList>
    </citation>
    <scope>NUCLEOTIDE SEQUENCE [LARGE SCALE GENOMIC DNA]</scope>
    <source>
        <strain evidence="12">ID-206-W2</strain>
    </source>
</reference>
<dbReference type="InterPro" id="IPR044280">
    <property type="entry name" value="Hac1/HY5"/>
</dbReference>
<evidence type="ECO:0000256" key="5">
    <source>
        <dbReference type="ARBA" id="ARBA00023163"/>
    </source>
</evidence>
<feature type="coiled-coil region" evidence="8">
    <location>
        <begin position="512"/>
        <end position="560"/>
    </location>
</feature>
<dbReference type="GO" id="GO:0003677">
    <property type="term" value="F:DNA binding"/>
    <property type="evidence" value="ECO:0007669"/>
    <property type="project" value="UniProtKB-KW"/>
</dbReference>
<dbReference type="Pfam" id="PF00170">
    <property type="entry name" value="bZIP_1"/>
    <property type="match status" value="1"/>
</dbReference>
<sequence length="879" mass="97837">MENVSNDKNKVILPKAENDIKIKSEFSFGPSIQYGNGLDINQACNFVTNNFSNYEKDASSFNKISLDKLIYSQSINQNSFTGLNEFSFDQQYNGISNSSLAHEGFDKLKWSDYLVNTAASPLWSTESSVSDEAINSTFGTFSNYDNVFESINDEASYQGSSFDFSDETTSGNVVNTIDLIVSSNDPFALKSENYCDNSNTENILANYRDQAYSHKADAEIVLDSLIKQYINSEAISNIAPSQHSQLASKPKHDLNDSFGSIINESSSSSVTSTQNPKVQTKPESKAQTPTRSKKKVIAPRSGIVPVESYVLPNQLNTPFKSIIPFNTPISIKSEFNPSNGEKISVAKSSKFVRKSPCNEPNLSKIQPLKKIRIEPAEKQPSLPDVKPIIAASSSLSSFNPILSQSKLTNILPRSSYGNDLSSSNIAKDKPKQVLMKMSTFDFPEPIEKKPIISTPSFSISSISQQIPISQQSISSGNRIPTNTDQAAAKRQERLIKNRAAALQSRKKRREHMDFLELQVRGLETENANLKKNLDDTMTLLEETRKQLNALKIENDTNSKAQSVDLKVDTKIAKQNSSNYLSPKPKERFQKNSDLIQGSNNWSFEVHSKQNFVGSVIMAVLFSFTMFCIPNSLDSNSSQFGTSSHDMPIQINKGTLSLTQIPSMSGFEMDTSRVQLEDELLEIEGGDDKLSGKQLMERVRKSFQEMSRKIVPSQSVPSMFPSELTSVSYDENNEDLYGKNALKLVDCYSHPPKSISLTSNDDKIIAHWVSNDSDSTIKFRLVDDIADRSIKDITKENHPEFNQSTVKLILPAQTQNKKQDLDVKAIKLKDQGSDLYTLTLGLRPSKSESDHIASFTTKPNFDIEMGTIEKSTSYALESEK</sequence>
<keyword evidence="5" id="KW-0804">Transcription</keyword>
<feature type="region of interest" description="Disordered" evidence="9">
    <location>
        <begin position="241"/>
        <end position="297"/>
    </location>
</feature>
<evidence type="ECO:0000256" key="9">
    <source>
        <dbReference type="SAM" id="MobiDB-lite"/>
    </source>
</evidence>
<organism evidence="11 12">
    <name type="scientific">Smittium culicis</name>
    <dbReference type="NCBI Taxonomy" id="133412"/>
    <lineage>
        <taxon>Eukaryota</taxon>
        <taxon>Fungi</taxon>
        <taxon>Fungi incertae sedis</taxon>
        <taxon>Zoopagomycota</taxon>
        <taxon>Kickxellomycotina</taxon>
        <taxon>Harpellomycetes</taxon>
        <taxon>Harpellales</taxon>
        <taxon>Legeriomycetaceae</taxon>
        <taxon>Smittium</taxon>
    </lineage>
</organism>
<evidence type="ECO:0000256" key="4">
    <source>
        <dbReference type="ARBA" id="ARBA00023125"/>
    </source>
</evidence>
<dbReference type="AlphaFoldDB" id="A0A1R1XVF2"/>
<dbReference type="EMBL" id="LSSM01003227">
    <property type="protein sequence ID" value="OMJ18622.1"/>
    <property type="molecule type" value="Genomic_DNA"/>
</dbReference>
<accession>A0A1R1XVF2</accession>
<keyword evidence="6" id="KW-0834">Unfolded protein response</keyword>
<dbReference type="Proteomes" id="UP000187429">
    <property type="component" value="Unassembled WGS sequence"/>
</dbReference>
<dbReference type="PROSITE" id="PS50217">
    <property type="entry name" value="BZIP"/>
    <property type="match status" value="1"/>
</dbReference>
<evidence type="ECO:0000256" key="8">
    <source>
        <dbReference type="SAM" id="Coils"/>
    </source>
</evidence>
<proteinExistence type="inferred from homology"/>
<feature type="domain" description="BZIP" evidence="10">
    <location>
        <begin position="487"/>
        <end position="550"/>
    </location>
</feature>
<evidence type="ECO:0000256" key="7">
    <source>
        <dbReference type="ARBA" id="ARBA00023242"/>
    </source>
</evidence>
<dbReference type="Gene3D" id="1.20.5.170">
    <property type="match status" value="1"/>
</dbReference>
<dbReference type="InterPro" id="IPR004827">
    <property type="entry name" value="bZIP"/>
</dbReference>
<name>A0A1R1XVF2_9FUNG</name>
<dbReference type="GO" id="GO:0045944">
    <property type="term" value="P:positive regulation of transcription by RNA polymerase II"/>
    <property type="evidence" value="ECO:0007669"/>
    <property type="project" value="InterPro"/>
</dbReference>
<keyword evidence="12" id="KW-1185">Reference proteome</keyword>
<keyword evidence="3" id="KW-0805">Transcription regulation</keyword>
<keyword evidence="7" id="KW-0539">Nucleus</keyword>
<dbReference type="PANTHER" id="PTHR46714:SF6">
    <property type="entry name" value="TRANSCRIPTIONAL ACTIVATOR HAC1"/>
    <property type="match status" value="1"/>
</dbReference>
<protein>
    <submittedName>
        <fullName evidence="11">Cyclic AMP-dependent transcription factor ATF-6 alpha</fullName>
    </submittedName>
</protein>
<feature type="compositionally biased region" description="Low complexity" evidence="9">
    <location>
        <begin position="257"/>
        <end position="272"/>
    </location>
</feature>
<evidence type="ECO:0000256" key="1">
    <source>
        <dbReference type="ARBA" id="ARBA00004123"/>
    </source>
</evidence>
<comment type="similarity">
    <text evidence="2">Belongs to the bZIP family.</text>
</comment>
<evidence type="ECO:0000313" key="12">
    <source>
        <dbReference type="Proteomes" id="UP000187429"/>
    </source>
</evidence>